<evidence type="ECO:0000313" key="4">
    <source>
        <dbReference type="Proteomes" id="UP000022910"/>
    </source>
</evidence>
<dbReference type="PROSITE" id="PS51140">
    <property type="entry name" value="CUE"/>
    <property type="match status" value="1"/>
</dbReference>
<dbReference type="Pfam" id="PF02845">
    <property type="entry name" value="CUE"/>
    <property type="match status" value="1"/>
</dbReference>
<dbReference type="EMBL" id="JEMT01022405">
    <property type="protein sequence ID" value="EXX65309.1"/>
    <property type="molecule type" value="Genomic_DNA"/>
</dbReference>
<dbReference type="PANTHER" id="PTHR16461:SF5">
    <property type="entry name" value="TOLL-INTERACTING PROTEIN"/>
    <property type="match status" value="1"/>
</dbReference>
<feature type="compositionally biased region" description="Basic and acidic residues" evidence="1">
    <location>
        <begin position="69"/>
        <end position="88"/>
    </location>
</feature>
<evidence type="ECO:0000256" key="1">
    <source>
        <dbReference type="SAM" id="MobiDB-lite"/>
    </source>
</evidence>
<name>A0A015KCU4_RHIIW</name>
<feature type="region of interest" description="Disordered" evidence="1">
    <location>
        <begin position="46"/>
        <end position="123"/>
    </location>
</feature>
<feature type="domain" description="CUE" evidence="2">
    <location>
        <begin position="4"/>
        <end position="47"/>
    </location>
</feature>
<sequence length="323" mass="36417">MSTQNTEAINTLKGMFPSVDPEVCEAVFEANQANLEQSINALLSMSDPNYKSEENIPAQTESGPNTSEQIKRDEELARSLAAEADRQFYAENPQYDAQQQRQQHGQQSPPQQQQQSAFPDFSEELPIIKEKIVQAVDTTKKKAKEWYEKLKQQTATRNETTQHSTPHYTSLPGYEADNPLLEEDFSPFQPQKNNDRQYINTTNNSFNTAPNARISPLKSQPVYGSHGIDVNKDTDDDDVFSSSTNNHQIKIIREEREDHNQSSINSASKASPYKLNDDLEIPDNKDNNNNSTSTATTTSPERHDIHKATSADAEDIKDLDLKQ</sequence>
<dbReference type="GO" id="GO:0043130">
    <property type="term" value="F:ubiquitin binding"/>
    <property type="evidence" value="ECO:0007669"/>
    <property type="project" value="InterPro"/>
</dbReference>
<feature type="compositionally biased region" description="Low complexity" evidence="1">
    <location>
        <begin position="93"/>
        <end position="115"/>
    </location>
</feature>
<keyword evidence="4" id="KW-1185">Reference proteome</keyword>
<dbReference type="GO" id="GO:0006511">
    <property type="term" value="P:ubiquitin-dependent protein catabolic process"/>
    <property type="evidence" value="ECO:0007669"/>
    <property type="project" value="TreeGrafter"/>
</dbReference>
<feature type="compositionally biased region" description="Basic and acidic residues" evidence="1">
    <location>
        <begin position="300"/>
        <end position="323"/>
    </location>
</feature>
<dbReference type="HOGENOM" id="CLU_860921_0_0_1"/>
<feature type="compositionally biased region" description="Polar residues" evidence="1">
    <location>
        <begin position="188"/>
        <end position="210"/>
    </location>
</feature>
<feature type="compositionally biased region" description="Low complexity" evidence="1">
    <location>
        <begin position="287"/>
        <end position="299"/>
    </location>
</feature>
<organism evidence="3 4">
    <name type="scientific">Rhizophagus irregularis (strain DAOM 197198w)</name>
    <name type="common">Glomus intraradices</name>
    <dbReference type="NCBI Taxonomy" id="1432141"/>
    <lineage>
        <taxon>Eukaryota</taxon>
        <taxon>Fungi</taxon>
        <taxon>Fungi incertae sedis</taxon>
        <taxon>Mucoromycota</taxon>
        <taxon>Glomeromycotina</taxon>
        <taxon>Glomeromycetes</taxon>
        <taxon>Glomerales</taxon>
        <taxon>Glomeraceae</taxon>
        <taxon>Rhizophagus</taxon>
    </lineage>
</organism>
<dbReference type="Proteomes" id="UP000022910">
    <property type="component" value="Unassembled WGS sequence"/>
</dbReference>
<gene>
    <name evidence="3" type="ORF">RirG_134550</name>
</gene>
<dbReference type="GO" id="GO:0005737">
    <property type="term" value="C:cytoplasm"/>
    <property type="evidence" value="ECO:0007669"/>
    <property type="project" value="TreeGrafter"/>
</dbReference>
<dbReference type="SUPFAM" id="SSF46934">
    <property type="entry name" value="UBA-like"/>
    <property type="match status" value="1"/>
</dbReference>
<evidence type="ECO:0000313" key="3">
    <source>
        <dbReference type="EMBL" id="EXX65309.1"/>
    </source>
</evidence>
<accession>A0A015KCU4</accession>
<dbReference type="InterPro" id="IPR003892">
    <property type="entry name" value="CUE"/>
</dbReference>
<dbReference type="Gene3D" id="1.10.8.10">
    <property type="entry name" value="DNA helicase RuvA subunit, C-terminal domain"/>
    <property type="match status" value="1"/>
</dbReference>
<dbReference type="STRING" id="1432141.A0A015KCU4"/>
<dbReference type="AlphaFoldDB" id="A0A015KCU4"/>
<dbReference type="InterPro" id="IPR009060">
    <property type="entry name" value="UBA-like_sf"/>
</dbReference>
<dbReference type="SMART" id="SM00546">
    <property type="entry name" value="CUE"/>
    <property type="match status" value="1"/>
</dbReference>
<feature type="compositionally biased region" description="Basic and acidic residues" evidence="1">
    <location>
        <begin position="251"/>
        <end position="260"/>
    </location>
</feature>
<proteinExistence type="predicted"/>
<feature type="compositionally biased region" description="Polar residues" evidence="1">
    <location>
        <begin position="57"/>
        <end position="68"/>
    </location>
</feature>
<evidence type="ECO:0000259" key="2">
    <source>
        <dbReference type="PROSITE" id="PS51140"/>
    </source>
</evidence>
<dbReference type="GO" id="GO:0031624">
    <property type="term" value="F:ubiquitin conjugating enzyme binding"/>
    <property type="evidence" value="ECO:0007669"/>
    <property type="project" value="TreeGrafter"/>
</dbReference>
<comment type="caution">
    <text evidence="3">The sequence shown here is derived from an EMBL/GenBank/DDBJ whole genome shotgun (WGS) entry which is preliminary data.</text>
</comment>
<feature type="compositionally biased region" description="Polar residues" evidence="1">
    <location>
        <begin position="152"/>
        <end position="168"/>
    </location>
</feature>
<reference evidence="3 4" key="1">
    <citation type="submission" date="2014-02" db="EMBL/GenBank/DDBJ databases">
        <title>Single nucleus genome sequencing reveals high similarity among nuclei of an endomycorrhizal fungus.</title>
        <authorList>
            <person name="Lin K."/>
            <person name="Geurts R."/>
            <person name="Zhang Z."/>
            <person name="Limpens E."/>
            <person name="Saunders D.G."/>
            <person name="Mu D."/>
            <person name="Pang E."/>
            <person name="Cao H."/>
            <person name="Cha H."/>
            <person name="Lin T."/>
            <person name="Zhou Q."/>
            <person name="Shang Y."/>
            <person name="Li Y."/>
            <person name="Ivanov S."/>
            <person name="Sharma T."/>
            <person name="Velzen R.V."/>
            <person name="Ruijter N.D."/>
            <person name="Aanen D.K."/>
            <person name="Win J."/>
            <person name="Kamoun S."/>
            <person name="Bisseling T."/>
            <person name="Huang S."/>
        </authorList>
    </citation>
    <scope>NUCLEOTIDE SEQUENCE [LARGE SCALE GENOMIC DNA]</scope>
    <source>
        <strain evidence="4">DAOM197198w</strain>
    </source>
</reference>
<feature type="region of interest" description="Disordered" evidence="1">
    <location>
        <begin position="152"/>
        <end position="323"/>
    </location>
</feature>
<dbReference type="OrthoDB" id="9942608at2759"/>
<protein>
    <recommendedName>
        <fullName evidence="2">CUE domain-containing protein</fullName>
    </recommendedName>
</protein>
<dbReference type="SMR" id="A0A015KCU4"/>
<dbReference type="PANTHER" id="PTHR16461">
    <property type="entry name" value="TOLL-INTERACTING PROTEIN"/>
    <property type="match status" value="1"/>
</dbReference>